<evidence type="ECO:0000313" key="1">
    <source>
        <dbReference type="EMBL" id="KAG0567917.1"/>
    </source>
</evidence>
<dbReference type="EMBL" id="CM026428">
    <property type="protein sequence ID" value="KAG0567918.1"/>
    <property type="molecule type" value="Genomic_DNA"/>
</dbReference>
<sequence length="102" mass="11182">MKSGSTPLICREFSQTLLMFEEFFSNILATCSSGLRHCSTILPLKTRTMILLPYGEQMALNILSIHCPSEVAAPVYAVLVRHIAVTSEGHHEPHADGQVSPC</sequence>
<organism evidence="2 3">
    <name type="scientific">Ceratodon purpureus</name>
    <name type="common">Fire moss</name>
    <name type="synonym">Dicranum purpureum</name>
    <dbReference type="NCBI Taxonomy" id="3225"/>
    <lineage>
        <taxon>Eukaryota</taxon>
        <taxon>Viridiplantae</taxon>
        <taxon>Streptophyta</taxon>
        <taxon>Embryophyta</taxon>
        <taxon>Bryophyta</taxon>
        <taxon>Bryophytina</taxon>
        <taxon>Bryopsida</taxon>
        <taxon>Dicranidae</taxon>
        <taxon>Pseudoditrichales</taxon>
        <taxon>Ditrichaceae</taxon>
        <taxon>Ceratodon</taxon>
    </lineage>
</organism>
<gene>
    <name evidence="1" type="ORF">KC19_7G171700</name>
    <name evidence="2" type="ORF">KC19_7G171800</name>
</gene>
<proteinExistence type="predicted"/>
<evidence type="ECO:0000313" key="3">
    <source>
        <dbReference type="Proteomes" id="UP000822688"/>
    </source>
</evidence>
<dbReference type="EMBL" id="CM026428">
    <property type="protein sequence ID" value="KAG0567917.1"/>
    <property type="molecule type" value="Genomic_DNA"/>
</dbReference>
<name>A0A8T0HBY6_CERPU</name>
<accession>A0A8T0HBY6</accession>
<comment type="caution">
    <text evidence="2">The sequence shown here is derived from an EMBL/GenBank/DDBJ whole genome shotgun (WGS) entry which is preliminary data.</text>
</comment>
<dbReference type="AlphaFoldDB" id="A0A8T0HBY6"/>
<protein>
    <submittedName>
        <fullName evidence="2">Uncharacterized protein</fullName>
    </submittedName>
</protein>
<reference evidence="2" key="1">
    <citation type="submission" date="2020-06" db="EMBL/GenBank/DDBJ databases">
        <title>WGS assembly of Ceratodon purpureus strain R40.</title>
        <authorList>
            <person name="Carey S.B."/>
            <person name="Jenkins J."/>
            <person name="Shu S."/>
            <person name="Lovell J.T."/>
            <person name="Sreedasyam A."/>
            <person name="Maumus F."/>
            <person name="Tiley G.P."/>
            <person name="Fernandez-Pozo N."/>
            <person name="Barry K."/>
            <person name="Chen C."/>
            <person name="Wang M."/>
            <person name="Lipzen A."/>
            <person name="Daum C."/>
            <person name="Saski C.A."/>
            <person name="Payton A.C."/>
            <person name="Mcbreen J.C."/>
            <person name="Conrad R.E."/>
            <person name="Kollar L.M."/>
            <person name="Olsson S."/>
            <person name="Huttunen S."/>
            <person name="Landis J.B."/>
            <person name="Wickett N.J."/>
            <person name="Johnson M.G."/>
            <person name="Rensing S.A."/>
            <person name="Grimwood J."/>
            <person name="Schmutz J."/>
            <person name="Mcdaniel S.F."/>
        </authorList>
    </citation>
    <scope>NUCLEOTIDE SEQUENCE</scope>
    <source>
        <strain evidence="2">R40</strain>
    </source>
</reference>
<dbReference type="Proteomes" id="UP000822688">
    <property type="component" value="Chromosome 7"/>
</dbReference>
<evidence type="ECO:0000313" key="2">
    <source>
        <dbReference type="EMBL" id="KAG0567918.1"/>
    </source>
</evidence>
<keyword evidence="3" id="KW-1185">Reference proteome</keyword>